<proteinExistence type="predicted"/>
<organism evidence="1 2">
    <name type="scientific">Candidatus Terrybacteria bacterium RIFCSPHIGHO2_01_FULL_48_17</name>
    <dbReference type="NCBI Taxonomy" id="1802362"/>
    <lineage>
        <taxon>Bacteria</taxon>
        <taxon>Candidatus Terryibacteriota</taxon>
    </lineage>
</organism>
<gene>
    <name evidence="1" type="ORF">A2806_03450</name>
</gene>
<sequence length="112" mass="13032">MMRTFDVETVEETALKIIRELIIEAGFDPELSGEALSEEDELFLEQKIQNKLFDRLGEVLGCQQIKNAVGDGELTNTDNARDPIQTHIRYALDDKCHFHDETYYCYCRQKRT</sequence>
<dbReference type="AlphaFoldDB" id="A0A1G2PH20"/>
<comment type="caution">
    <text evidence="1">The sequence shown here is derived from an EMBL/GenBank/DDBJ whole genome shotgun (WGS) entry which is preliminary data.</text>
</comment>
<evidence type="ECO:0000313" key="1">
    <source>
        <dbReference type="EMBL" id="OHA47646.1"/>
    </source>
</evidence>
<name>A0A1G2PH20_9BACT</name>
<reference evidence="1 2" key="1">
    <citation type="journal article" date="2016" name="Nat. Commun.">
        <title>Thousands of microbial genomes shed light on interconnected biogeochemical processes in an aquifer system.</title>
        <authorList>
            <person name="Anantharaman K."/>
            <person name="Brown C.T."/>
            <person name="Hug L.A."/>
            <person name="Sharon I."/>
            <person name="Castelle C.J."/>
            <person name="Probst A.J."/>
            <person name="Thomas B.C."/>
            <person name="Singh A."/>
            <person name="Wilkins M.J."/>
            <person name="Karaoz U."/>
            <person name="Brodie E.L."/>
            <person name="Williams K.H."/>
            <person name="Hubbard S.S."/>
            <person name="Banfield J.F."/>
        </authorList>
    </citation>
    <scope>NUCLEOTIDE SEQUENCE [LARGE SCALE GENOMIC DNA]</scope>
</reference>
<evidence type="ECO:0000313" key="2">
    <source>
        <dbReference type="Proteomes" id="UP000177629"/>
    </source>
</evidence>
<accession>A0A1G2PH20</accession>
<dbReference type="EMBL" id="MHSS01000015">
    <property type="protein sequence ID" value="OHA47646.1"/>
    <property type="molecule type" value="Genomic_DNA"/>
</dbReference>
<protein>
    <submittedName>
        <fullName evidence="1">Uncharacterized protein</fullName>
    </submittedName>
</protein>
<dbReference type="Proteomes" id="UP000177629">
    <property type="component" value="Unassembled WGS sequence"/>
</dbReference>